<feature type="repeat" description="TPR" evidence="1">
    <location>
        <begin position="162"/>
        <end position="195"/>
    </location>
</feature>
<comment type="caution">
    <text evidence="5">The sequence shown here is derived from an EMBL/GenBank/DDBJ whole genome shotgun (WGS) entry which is preliminary data.</text>
</comment>
<feature type="region of interest" description="Disordered" evidence="2">
    <location>
        <begin position="1466"/>
        <end position="1514"/>
    </location>
</feature>
<dbReference type="InterPro" id="IPR011990">
    <property type="entry name" value="TPR-like_helical_dom_sf"/>
</dbReference>
<evidence type="ECO:0000259" key="3">
    <source>
        <dbReference type="SMART" id="SM00748"/>
    </source>
</evidence>
<protein>
    <recommendedName>
        <fullName evidence="3">HEPN domain-containing protein</fullName>
    </recommendedName>
</protein>
<dbReference type="Proteomes" id="UP000677228">
    <property type="component" value="Unassembled WGS sequence"/>
</dbReference>
<dbReference type="InterPro" id="IPR007842">
    <property type="entry name" value="HEPN_dom"/>
</dbReference>
<keyword evidence="1" id="KW-0802">TPR repeat</keyword>
<dbReference type="PANTHER" id="PTHR46919">
    <property type="entry name" value="ZINC FINGER, C3HC4 TYPE (RING FINGER) FAMILY PROTEIN"/>
    <property type="match status" value="1"/>
</dbReference>
<dbReference type="Gene3D" id="3.90.176.10">
    <property type="entry name" value="Toxin ADP-ribosyltransferase, Chain A, domain 1"/>
    <property type="match status" value="1"/>
</dbReference>
<dbReference type="Gene3D" id="1.10.287.110">
    <property type="entry name" value="DnaJ domain"/>
    <property type="match status" value="1"/>
</dbReference>
<feature type="compositionally biased region" description="Low complexity" evidence="2">
    <location>
        <begin position="1486"/>
        <end position="1509"/>
    </location>
</feature>
<dbReference type="SUPFAM" id="SSF46565">
    <property type="entry name" value="Chaperone J-domain"/>
    <property type="match status" value="1"/>
</dbReference>
<reference evidence="5" key="1">
    <citation type="submission" date="2021-02" db="EMBL/GenBank/DDBJ databases">
        <authorList>
            <person name="Nowell W R."/>
        </authorList>
    </citation>
    <scope>NUCLEOTIDE SEQUENCE</scope>
</reference>
<feature type="compositionally biased region" description="Low complexity" evidence="2">
    <location>
        <begin position="1322"/>
        <end position="1342"/>
    </location>
</feature>
<feature type="compositionally biased region" description="Low complexity" evidence="2">
    <location>
        <begin position="1540"/>
        <end position="1550"/>
    </location>
</feature>
<dbReference type="EMBL" id="CAJOBA010000103">
    <property type="protein sequence ID" value="CAF3504298.1"/>
    <property type="molecule type" value="Genomic_DNA"/>
</dbReference>
<dbReference type="InterPro" id="IPR019734">
    <property type="entry name" value="TPR_rpt"/>
</dbReference>
<dbReference type="InterPro" id="IPR036869">
    <property type="entry name" value="J_dom_sf"/>
</dbReference>
<feature type="compositionally biased region" description="Low complexity" evidence="2">
    <location>
        <begin position="1598"/>
        <end position="1621"/>
    </location>
</feature>
<feature type="compositionally biased region" description="Polar residues" evidence="2">
    <location>
        <begin position="1293"/>
        <end position="1308"/>
    </location>
</feature>
<dbReference type="Proteomes" id="UP000682733">
    <property type="component" value="Unassembled WGS sequence"/>
</dbReference>
<evidence type="ECO:0000313" key="4">
    <source>
        <dbReference type="EMBL" id="CAF0729424.1"/>
    </source>
</evidence>
<dbReference type="EMBL" id="CAJNOK010000103">
    <property type="protein sequence ID" value="CAF0729424.1"/>
    <property type="molecule type" value="Genomic_DNA"/>
</dbReference>
<evidence type="ECO:0000313" key="6">
    <source>
        <dbReference type="Proteomes" id="UP000682733"/>
    </source>
</evidence>
<accession>A0A8S2GE43</accession>
<feature type="region of interest" description="Disordered" evidence="2">
    <location>
        <begin position="1592"/>
        <end position="1643"/>
    </location>
</feature>
<feature type="compositionally biased region" description="Low complexity" evidence="2">
    <location>
        <begin position="1383"/>
        <end position="1392"/>
    </location>
</feature>
<name>A0A8S2GE43_9BILA</name>
<evidence type="ECO:0000313" key="5">
    <source>
        <dbReference type="EMBL" id="CAF3504298.1"/>
    </source>
</evidence>
<feature type="compositionally biased region" description="Polar residues" evidence="2">
    <location>
        <begin position="1364"/>
        <end position="1381"/>
    </location>
</feature>
<dbReference type="Gene3D" id="1.20.120.330">
    <property type="entry name" value="Nucleotidyltransferases domain 2"/>
    <property type="match status" value="1"/>
</dbReference>
<feature type="region of interest" description="Disordered" evidence="2">
    <location>
        <begin position="1537"/>
        <end position="1576"/>
    </location>
</feature>
<sequence length="1772" mass="204465">MRLYRGVKLSNEELEVLRSNEGQLMSTNGFFSTTRSHELAIRFASKPTKRTDVVAVVFDIEVDMSKTSTVFADIADLSAFPDEQEVLFDLGAVFEICSVKLDEKQYIWLIKMQASDKGTEVTREYITVNQKELEETSVGPGSLLDNIEIYEEYYPNEDRGTADTLNNVGVLYGSMDEYDRVLDYLRQALRILESIHQNHPETAARQYLLMRTISSQQDERYVHPSIDRLICMKAGVTVRKLPSSTQQYSTLPQTMPVPEQQQSNSSSRLFPKLFGNKKLESILARLDDPHMNPQLVENMDESNPNIVLEYLLESNKYTQITNNLSDDDITIILKYFNDFLAKNYQGNFRKLRELKIYKPLWGLSSSMSSQPDHSSSKIYHQQQLCCSLEQFNYVYILNEDWSNLMRRSFKKNFFTEQFHEKKSVLLMQKKIETLTKIFVHLRFHIPTDMDIFLQLCLPGFRKLDVKSQSNLLKHFADDIDEKLSQHEKEQCRKLLQDQLEIYSQSTSEDKQHFMQTRSSRDPSEICHITELYDPHIKNIKFILPMYYFPDEQFHTPSMLKFLKECGLRSYIQIDKCKQIMDSIQTQVKEHGWTPEQRKRSKYLYEHLLDNWQRYDNSILDIKFLEPYRMIYENDDLLQLHEQYTVSDDVNQLKYTCIKLSDGELLQYSKLCWTSSYLLPEFVRLEQYSDDTDQTQQIDQNCLDFFKLNKKPSYALVKTNLTNLCEKFSLKYNNHTQQKQKERSNLKSGSSASQHIIDDILIPVLKVIYSYFQTEIKPERRTEIYKELTNKECVYSRTRRQFLYGKYFCINLPIQDEIPPFLFSLPEEFVEYKSFFQQIGAQQEPHPMLYGDILRKLSKVCDTDYLNSNELCKSLKAMECFFKYLSTNSTITAQYKLPGLYLVSNDFKLIKSIDIVIMDDKTKLDYMTKLVHDKFMFNPNERVLKLDQTPSSSSTSKSQTSTALKDIIDKIFVSQRPILFTQKYEESFSITIPEDEESHRQRFLFNLERKYNQLLASRHLHRCMARVIANHVARQTNPKIISLDDVENLIRQRLTYVKVTCVECLETHLIFKKTQQKVDQSVDEKAVYLVAKGEENIVLYISMKHTEQSYFTLCLARALSPCLGLSELQLDNSVMAALLATTIGQMSKLLNLVNVATDENILSILKMQYIPSPGNVYGDDIEALQVFSIDQHQILPGDLCVYKLNDLYIYCEVERIIKEHSSSSKKSSSGKDDNDEWSWKKSGAHLPSYTFICKINENNETQRIEQDQFYVLEHWSRIFDAVSSVPPDERESSKFSTDSKTSRESSASGASKHDRDAAGGDGTHNTHNFHFSSSNHNSSSANHRSSRHHRGKGDSKTDSGPAGTNGHSSYTRTDSDSSNGTGYESPSESESSSNTAQQQDLIDKKELEDTKSEIYMAVRNAYQQTGPERKKTVKKLLLKWHPDKNPGRERFAAEVFKHLRKQIDHFENDPLTSDPKFSWNKTHKTESSTGAGDSATADSGAKPSSSSTSGGTSGDYFRYGSFDNLNDDVKRSYQDIPRAQTTSETTTDSDTQANGGGAFSDGTGKTRFSPHRSSSFRTAREEWAYRRQHGFQRRHGFFSGTEEQTTNGSSGTTNGAQSGTQGKPPPIFEESPNTRRKRNYQQSEADRWLKQAQHDLESSYSDMHPSTGNAAYDWACYKCYRAAEKALKAYHYFKDTGKNMTVDIPGLLIGVDNDVREIGYKLYKWIGDPNRMQYPNAARFAKIPAEVFTVSQAEQAIEYTKELLKKIEEIMYP</sequence>
<dbReference type="PANTHER" id="PTHR46919:SF2">
    <property type="entry name" value="SACSIN"/>
    <property type="match status" value="1"/>
</dbReference>
<organism evidence="5 6">
    <name type="scientific">Didymodactylos carnosus</name>
    <dbReference type="NCBI Taxonomy" id="1234261"/>
    <lineage>
        <taxon>Eukaryota</taxon>
        <taxon>Metazoa</taxon>
        <taxon>Spiralia</taxon>
        <taxon>Gnathifera</taxon>
        <taxon>Rotifera</taxon>
        <taxon>Eurotatoria</taxon>
        <taxon>Bdelloidea</taxon>
        <taxon>Philodinida</taxon>
        <taxon>Philodinidae</taxon>
        <taxon>Didymodactylos</taxon>
    </lineage>
</organism>
<feature type="region of interest" description="Disordered" evidence="2">
    <location>
        <begin position="1282"/>
        <end position="1399"/>
    </location>
</feature>
<feature type="domain" description="HEPN" evidence="3">
    <location>
        <begin position="1648"/>
        <end position="1762"/>
    </location>
</feature>
<dbReference type="Gene3D" id="1.25.40.10">
    <property type="entry name" value="Tetratricopeptide repeat domain"/>
    <property type="match status" value="1"/>
</dbReference>
<feature type="region of interest" description="Disordered" evidence="2">
    <location>
        <begin position="248"/>
        <end position="267"/>
    </location>
</feature>
<dbReference type="PROSITE" id="PS51996">
    <property type="entry name" value="TR_MART"/>
    <property type="match status" value="1"/>
</dbReference>
<dbReference type="SUPFAM" id="SSF81593">
    <property type="entry name" value="Nucleotidyltransferase substrate binding subunit/domain"/>
    <property type="match status" value="1"/>
</dbReference>
<dbReference type="SMART" id="SM00748">
    <property type="entry name" value="HEPN"/>
    <property type="match status" value="1"/>
</dbReference>
<dbReference type="SUPFAM" id="SSF56399">
    <property type="entry name" value="ADP-ribosylation"/>
    <property type="match status" value="1"/>
</dbReference>
<gene>
    <name evidence="4" type="ORF">OVA965_LOCUS688</name>
    <name evidence="5" type="ORF">TMI583_LOCUS688</name>
</gene>
<evidence type="ECO:0000256" key="1">
    <source>
        <dbReference type="PROSITE-ProRule" id="PRU00339"/>
    </source>
</evidence>
<dbReference type="Pfam" id="PF05168">
    <property type="entry name" value="HEPN"/>
    <property type="match status" value="1"/>
</dbReference>
<evidence type="ECO:0000256" key="2">
    <source>
        <dbReference type="SAM" id="MobiDB-lite"/>
    </source>
</evidence>
<dbReference type="PROSITE" id="PS50005">
    <property type="entry name" value="TPR"/>
    <property type="match status" value="1"/>
</dbReference>
<proteinExistence type="predicted"/>